<sequence length="34" mass="3748">MGSKGILKMPFPYWTPNVVESSVDGTIEFPLPPI</sequence>
<dbReference type="OrthoDB" id="8250309at2759"/>
<reference evidence="1" key="1">
    <citation type="submission" date="2021-06" db="EMBL/GenBank/DDBJ databases">
        <authorList>
            <person name="Hodson N. C."/>
            <person name="Mongue J. A."/>
            <person name="Jaron S. K."/>
        </authorList>
    </citation>
    <scope>NUCLEOTIDE SEQUENCE</scope>
</reference>
<comment type="caution">
    <text evidence="1">The sequence shown here is derived from an EMBL/GenBank/DDBJ whole genome shotgun (WGS) entry which is preliminary data.</text>
</comment>
<gene>
    <name evidence="1" type="ORF">AFUS01_LOCUS9803</name>
</gene>
<organism evidence="1 2">
    <name type="scientific">Allacma fusca</name>
    <dbReference type="NCBI Taxonomy" id="39272"/>
    <lineage>
        <taxon>Eukaryota</taxon>
        <taxon>Metazoa</taxon>
        <taxon>Ecdysozoa</taxon>
        <taxon>Arthropoda</taxon>
        <taxon>Hexapoda</taxon>
        <taxon>Collembola</taxon>
        <taxon>Symphypleona</taxon>
        <taxon>Sminthuridae</taxon>
        <taxon>Allacma</taxon>
    </lineage>
</organism>
<dbReference type="Proteomes" id="UP000708208">
    <property type="component" value="Unassembled WGS sequence"/>
</dbReference>
<dbReference type="EMBL" id="CAJVCH010071397">
    <property type="protein sequence ID" value="CAG7720531.1"/>
    <property type="molecule type" value="Genomic_DNA"/>
</dbReference>
<feature type="non-terminal residue" evidence="1">
    <location>
        <position position="1"/>
    </location>
</feature>
<evidence type="ECO:0000313" key="1">
    <source>
        <dbReference type="EMBL" id="CAG7720531.1"/>
    </source>
</evidence>
<name>A0A8J2JHY0_9HEXA</name>
<protein>
    <submittedName>
        <fullName evidence="1">Uncharacterized protein</fullName>
    </submittedName>
</protein>
<accession>A0A8J2JHY0</accession>
<dbReference type="AlphaFoldDB" id="A0A8J2JHY0"/>
<proteinExistence type="predicted"/>
<keyword evidence="2" id="KW-1185">Reference proteome</keyword>
<evidence type="ECO:0000313" key="2">
    <source>
        <dbReference type="Proteomes" id="UP000708208"/>
    </source>
</evidence>